<evidence type="ECO:0000313" key="3">
    <source>
        <dbReference type="Proteomes" id="UP000028999"/>
    </source>
</evidence>
<sequence>MEVTRLGHSSPYMCLEKKKIPLKTTPIIHFKKTYIMTEKIAKSEEQLLIELDLLHIGIFT</sequence>
<proteinExistence type="predicted"/>
<accession>A0A078JMK3</accession>
<dbReference type="Gramene" id="CDY68024">
    <property type="protein sequence ID" value="CDY68024"/>
    <property type="gene ID" value="GSBRNA2T00069118001"/>
</dbReference>
<evidence type="ECO:0000313" key="1">
    <source>
        <dbReference type="EMBL" id="CAF2107276.1"/>
    </source>
</evidence>
<evidence type="ECO:0000313" key="2">
    <source>
        <dbReference type="EMBL" id="CDY68024.1"/>
    </source>
</evidence>
<name>A0A078JMK3_BRANA</name>
<dbReference type="PaxDb" id="3708-A0A078JMK3"/>
<protein>
    <submittedName>
        <fullName evidence="1">(rape) hypothetical protein</fullName>
    </submittedName>
    <submittedName>
        <fullName evidence="2">BnaCnng57340D protein</fullName>
    </submittedName>
</protein>
<dbReference type="Proteomes" id="UP001295469">
    <property type="component" value="Chromosome C08"/>
</dbReference>
<organism evidence="2 3">
    <name type="scientific">Brassica napus</name>
    <name type="common">Rape</name>
    <dbReference type="NCBI Taxonomy" id="3708"/>
    <lineage>
        <taxon>Eukaryota</taxon>
        <taxon>Viridiplantae</taxon>
        <taxon>Streptophyta</taxon>
        <taxon>Embryophyta</taxon>
        <taxon>Tracheophyta</taxon>
        <taxon>Spermatophyta</taxon>
        <taxon>Magnoliopsida</taxon>
        <taxon>eudicotyledons</taxon>
        <taxon>Gunneridae</taxon>
        <taxon>Pentapetalae</taxon>
        <taxon>rosids</taxon>
        <taxon>malvids</taxon>
        <taxon>Brassicales</taxon>
        <taxon>Brassicaceae</taxon>
        <taxon>Brassiceae</taxon>
        <taxon>Brassica</taxon>
    </lineage>
</organism>
<dbReference type="EMBL" id="HG994372">
    <property type="protein sequence ID" value="CAF2107276.1"/>
    <property type="molecule type" value="Genomic_DNA"/>
</dbReference>
<keyword evidence="3" id="KW-1185">Reference proteome</keyword>
<dbReference type="Proteomes" id="UP000028999">
    <property type="component" value="Unassembled WGS sequence"/>
</dbReference>
<reference evidence="2 3" key="1">
    <citation type="journal article" date="2014" name="Science">
        <title>Plant genetics. Early allopolyploid evolution in the post-Neolithic Brassica napus oilseed genome.</title>
        <authorList>
            <person name="Chalhoub B."/>
            <person name="Denoeud F."/>
            <person name="Liu S."/>
            <person name="Parkin I.A."/>
            <person name="Tang H."/>
            <person name="Wang X."/>
            <person name="Chiquet J."/>
            <person name="Belcram H."/>
            <person name="Tong C."/>
            <person name="Samans B."/>
            <person name="Correa M."/>
            <person name="Da Silva C."/>
            <person name="Just J."/>
            <person name="Falentin C."/>
            <person name="Koh C.S."/>
            <person name="Le Clainche I."/>
            <person name="Bernard M."/>
            <person name="Bento P."/>
            <person name="Noel B."/>
            <person name="Labadie K."/>
            <person name="Alberti A."/>
            <person name="Charles M."/>
            <person name="Arnaud D."/>
            <person name="Guo H."/>
            <person name="Daviaud C."/>
            <person name="Alamery S."/>
            <person name="Jabbari K."/>
            <person name="Zhao M."/>
            <person name="Edger P.P."/>
            <person name="Chelaifa H."/>
            <person name="Tack D."/>
            <person name="Lassalle G."/>
            <person name="Mestiri I."/>
            <person name="Schnel N."/>
            <person name="Le Paslier M.C."/>
            <person name="Fan G."/>
            <person name="Renault V."/>
            <person name="Bayer P.E."/>
            <person name="Golicz A.A."/>
            <person name="Manoli S."/>
            <person name="Lee T.H."/>
            <person name="Thi V.H."/>
            <person name="Chalabi S."/>
            <person name="Hu Q."/>
            <person name="Fan C."/>
            <person name="Tollenaere R."/>
            <person name="Lu Y."/>
            <person name="Battail C."/>
            <person name="Shen J."/>
            <person name="Sidebottom C.H."/>
            <person name="Wang X."/>
            <person name="Canaguier A."/>
            <person name="Chauveau A."/>
            <person name="Berard A."/>
            <person name="Deniot G."/>
            <person name="Guan M."/>
            <person name="Liu Z."/>
            <person name="Sun F."/>
            <person name="Lim Y.P."/>
            <person name="Lyons E."/>
            <person name="Town C.D."/>
            <person name="Bancroft I."/>
            <person name="Wang X."/>
            <person name="Meng J."/>
            <person name="Ma J."/>
            <person name="Pires J.C."/>
            <person name="King G.J."/>
            <person name="Brunel D."/>
            <person name="Delourme R."/>
            <person name="Renard M."/>
            <person name="Aury J.M."/>
            <person name="Adams K.L."/>
            <person name="Batley J."/>
            <person name="Snowdon R.J."/>
            <person name="Tost J."/>
            <person name="Edwards D."/>
            <person name="Zhou Y."/>
            <person name="Hua W."/>
            <person name="Sharpe A.G."/>
            <person name="Paterson A.H."/>
            <person name="Guan C."/>
            <person name="Wincker P."/>
        </authorList>
    </citation>
    <scope>NUCLEOTIDE SEQUENCE [LARGE SCALE GENOMIC DNA]</scope>
    <source>
        <strain evidence="3">cv. Darmor-bzh</strain>
    </source>
</reference>
<reference evidence="1" key="3">
    <citation type="submission" date="2021-01" db="EMBL/GenBank/DDBJ databases">
        <authorList>
            <consortium name="Genoscope - CEA"/>
            <person name="William W."/>
        </authorList>
    </citation>
    <scope>NUCLEOTIDE SEQUENCE</scope>
</reference>
<gene>
    <name evidence="2" type="primary">BnaCnng57340D</name>
    <name evidence="1" type="ORF">DARMORV10_C08P10130.1</name>
    <name evidence="2" type="ORF">GSBRNA2T00069118001</name>
</gene>
<dbReference type="EMBL" id="LK036784">
    <property type="protein sequence ID" value="CDY68024.1"/>
    <property type="molecule type" value="Genomic_DNA"/>
</dbReference>
<dbReference type="AlphaFoldDB" id="A0A078JMK3"/>
<reference evidence="2" key="2">
    <citation type="submission" date="2014-06" db="EMBL/GenBank/DDBJ databases">
        <authorList>
            <person name="Genoscope - CEA"/>
        </authorList>
    </citation>
    <scope>NUCLEOTIDE SEQUENCE</scope>
</reference>